<comment type="caution">
    <text evidence="2">The sequence shown here is derived from an EMBL/GenBank/DDBJ whole genome shotgun (WGS) entry which is preliminary data.</text>
</comment>
<feature type="region of interest" description="Disordered" evidence="1">
    <location>
        <begin position="1"/>
        <end position="29"/>
    </location>
</feature>
<evidence type="ECO:0000313" key="2">
    <source>
        <dbReference type="EMBL" id="KAJ8964969.1"/>
    </source>
</evidence>
<gene>
    <name evidence="2" type="ORF">NQ314_004486</name>
</gene>
<proteinExistence type="predicted"/>
<dbReference type="Proteomes" id="UP001162156">
    <property type="component" value="Unassembled WGS sequence"/>
</dbReference>
<dbReference type="EMBL" id="JANEYF010001283">
    <property type="protein sequence ID" value="KAJ8964969.1"/>
    <property type="molecule type" value="Genomic_DNA"/>
</dbReference>
<name>A0AAV8ZKE3_9CUCU</name>
<protein>
    <submittedName>
        <fullName evidence="2">Uncharacterized protein</fullName>
    </submittedName>
</protein>
<dbReference type="AlphaFoldDB" id="A0AAV8ZKE3"/>
<sequence length="64" mass="7109">MTDSSAPNNILSRGSSFTEAGNEAPNNNFDDYIRDVPIELFTVSKMVVTTNTLPKNNTQEDRTE</sequence>
<evidence type="ECO:0000313" key="3">
    <source>
        <dbReference type="Proteomes" id="UP001162156"/>
    </source>
</evidence>
<organism evidence="2 3">
    <name type="scientific">Rhamnusium bicolor</name>
    <dbReference type="NCBI Taxonomy" id="1586634"/>
    <lineage>
        <taxon>Eukaryota</taxon>
        <taxon>Metazoa</taxon>
        <taxon>Ecdysozoa</taxon>
        <taxon>Arthropoda</taxon>
        <taxon>Hexapoda</taxon>
        <taxon>Insecta</taxon>
        <taxon>Pterygota</taxon>
        <taxon>Neoptera</taxon>
        <taxon>Endopterygota</taxon>
        <taxon>Coleoptera</taxon>
        <taxon>Polyphaga</taxon>
        <taxon>Cucujiformia</taxon>
        <taxon>Chrysomeloidea</taxon>
        <taxon>Cerambycidae</taxon>
        <taxon>Lepturinae</taxon>
        <taxon>Rhagiini</taxon>
        <taxon>Rhamnusium</taxon>
    </lineage>
</organism>
<evidence type="ECO:0000256" key="1">
    <source>
        <dbReference type="SAM" id="MobiDB-lite"/>
    </source>
</evidence>
<keyword evidence="3" id="KW-1185">Reference proteome</keyword>
<reference evidence="2" key="1">
    <citation type="journal article" date="2023" name="Insect Mol. Biol.">
        <title>Genome sequencing provides insights into the evolution of gene families encoding plant cell wall-degrading enzymes in longhorned beetles.</title>
        <authorList>
            <person name="Shin N.R."/>
            <person name="Okamura Y."/>
            <person name="Kirsch R."/>
            <person name="Pauchet Y."/>
        </authorList>
    </citation>
    <scope>NUCLEOTIDE SEQUENCE</scope>
    <source>
        <strain evidence="2">RBIC_L_NR</strain>
    </source>
</reference>
<accession>A0AAV8ZKE3</accession>